<protein>
    <submittedName>
        <fullName evidence="2">Uncharacterized protein</fullName>
    </submittedName>
</protein>
<comment type="caution">
    <text evidence="2">The sequence shown here is derived from an EMBL/GenBank/DDBJ whole genome shotgun (WGS) entry which is preliminary data.</text>
</comment>
<dbReference type="SUPFAM" id="SSF56784">
    <property type="entry name" value="HAD-like"/>
    <property type="match status" value="1"/>
</dbReference>
<proteinExistence type="predicted"/>
<dbReference type="Proteomes" id="UP001212841">
    <property type="component" value="Unassembled WGS sequence"/>
</dbReference>
<sequence length="235" mass="26197">MDETLCLTIDAVSRWHNATYGTSYTLSSYSTYDWSQVWGTSLSEAQNRIRQFQQSPYYLTDMQPVPGAKEALTVLSAHYTICLVTAREHFASEATHAFLNHHYPGLVSHVYFANQNMTAEEVAASHGTHQKPRTKLEILQQIGARVLVDDSLEHMRICASGGVRVFLFDLEGQYKFNKIEGGDASLPKGVTRVTSWKEVADILVSDPHVKGHALRATRSLEEVEQELGVALEVSA</sequence>
<dbReference type="InterPro" id="IPR010708">
    <property type="entry name" value="5'(3')-deoxyribonucleotidase"/>
</dbReference>
<reference evidence="2" key="1">
    <citation type="submission" date="2020-05" db="EMBL/GenBank/DDBJ databases">
        <title>Phylogenomic resolution of chytrid fungi.</title>
        <authorList>
            <person name="Stajich J.E."/>
            <person name="Amses K."/>
            <person name="Simmons R."/>
            <person name="Seto K."/>
            <person name="Myers J."/>
            <person name="Bonds A."/>
            <person name="Quandt C.A."/>
            <person name="Barry K."/>
            <person name="Liu P."/>
            <person name="Grigoriev I."/>
            <person name="Longcore J.E."/>
            <person name="James T.Y."/>
        </authorList>
    </citation>
    <scope>NUCLEOTIDE SEQUENCE</scope>
    <source>
        <strain evidence="2">JEL0318</strain>
    </source>
</reference>
<feature type="active site" description="Proton donor" evidence="1">
    <location>
        <position position="2"/>
    </location>
</feature>
<evidence type="ECO:0000313" key="2">
    <source>
        <dbReference type="EMBL" id="KAJ3037424.1"/>
    </source>
</evidence>
<dbReference type="InterPro" id="IPR023214">
    <property type="entry name" value="HAD_sf"/>
</dbReference>
<keyword evidence="3" id="KW-1185">Reference proteome</keyword>
<dbReference type="Gene3D" id="3.40.50.1000">
    <property type="entry name" value="HAD superfamily/HAD-like"/>
    <property type="match status" value="1"/>
</dbReference>
<organism evidence="2 3">
    <name type="scientific">Rhizophlyctis rosea</name>
    <dbReference type="NCBI Taxonomy" id="64517"/>
    <lineage>
        <taxon>Eukaryota</taxon>
        <taxon>Fungi</taxon>
        <taxon>Fungi incertae sedis</taxon>
        <taxon>Chytridiomycota</taxon>
        <taxon>Chytridiomycota incertae sedis</taxon>
        <taxon>Chytridiomycetes</taxon>
        <taxon>Rhizophlyctidales</taxon>
        <taxon>Rhizophlyctidaceae</taxon>
        <taxon>Rhizophlyctis</taxon>
    </lineage>
</organism>
<dbReference type="EMBL" id="JADGJD010001832">
    <property type="protein sequence ID" value="KAJ3037424.1"/>
    <property type="molecule type" value="Genomic_DNA"/>
</dbReference>
<evidence type="ECO:0000313" key="3">
    <source>
        <dbReference type="Proteomes" id="UP001212841"/>
    </source>
</evidence>
<dbReference type="GO" id="GO:0008253">
    <property type="term" value="F:5'-nucleotidase activity"/>
    <property type="evidence" value="ECO:0007669"/>
    <property type="project" value="InterPro"/>
</dbReference>
<dbReference type="GO" id="GO:0009264">
    <property type="term" value="P:deoxyribonucleotide catabolic process"/>
    <property type="evidence" value="ECO:0007669"/>
    <property type="project" value="InterPro"/>
</dbReference>
<dbReference type="InterPro" id="IPR052419">
    <property type="entry name" value="5_3-deoxyribonucleotidase-like"/>
</dbReference>
<evidence type="ECO:0000256" key="1">
    <source>
        <dbReference type="PIRSR" id="PIRSR610708-1"/>
    </source>
</evidence>
<dbReference type="PANTHER" id="PTHR35134">
    <property type="entry name" value="NUCLEOTIDASE YQFW-RELATED"/>
    <property type="match status" value="1"/>
</dbReference>
<name>A0AAD5WX67_9FUNG</name>
<dbReference type="Pfam" id="PF06941">
    <property type="entry name" value="NT5C"/>
    <property type="match status" value="1"/>
</dbReference>
<accession>A0AAD5WX67</accession>
<gene>
    <name evidence="2" type="ORF">HK097_003519</name>
</gene>
<dbReference type="PANTHER" id="PTHR35134:SF2">
    <property type="entry name" value="NUCLEOTIDASE YQFW-RELATED"/>
    <property type="match status" value="1"/>
</dbReference>
<dbReference type="AlphaFoldDB" id="A0AAD5WX67"/>
<dbReference type="InterPro" id="IPR036412">
    <property type="entry name" value="HAD-like_sf"/>
</dbReference>